<dbReference type="AlphaFoldDB" id="A0A6G1S9K0"/>
<dbReference type="InterPro" id="IPR043198">
    <property type="entry name" value="Cyclin/Ssn8"/>
</dbReference>
<feature type="domain" description="Cyclin-like" evidence="3">
    <location>
        <begin position="50"/>
        <end position="149"/>
    </location>
</feature>
<evidence type="ECO:0000256" key="2">
    <source>
        <dbReference type="RuleBase" id="RU000383"/>
    </source>
</evidence>
<dbReference type="Pfam" id="PF00134">
    <property type="entry name" value="Cyclin_N"/>
    <property type="match status" value="1"/>
</dbReference>
<evidence type="ECO:0000259" key="3">
    <source>
        <dbReference type="SMART" id="SM00385"/>
    </source>
</evidence>
<dbReference type="InterPro" id="IPR006671">
    <property type="entry name" value="Cyclin_N"/>
</dbReference>
<dbReference type="EMBL" id="GGYP01002404">
    <property type="protein sequence ID" value="MDE47175.1"/>
    <property type="molecule type" value="Transcribed_RNA"/>
</dbReference>
<dbReference type="Gene3D" id="1.10.472.10">
    <property type="entry name" value="Cyclin-like"/>
    <property type="match status" value="2"/>
</dbReference>
<evidence type="ECO:0000256" key="1">
    <source>
        <dbReference type="ARBA" id="ARBA00023127"/>
    </source>
</evidence>
<dbReference type="GO" id="GO:0006357">
    <property type="term" value="P:regulation of transcription by RNA polymerase II"/>
    <property type="evidence" value="ECO:0007669"/>
    <property type="project" value="InterPro"/>
</dbReference>
<dbReference type="PANTHER" id="PTHR10026">
    <property type="entry name" value="CYCLIN"/>
    <property type="match status" value="1"/>
</dbReference>
<comment type="similarity">
    <text evidence="2">Belongs to the cyclin family.</text>
</comment>
<evidence type="ECO:0000313" key="4">
    <source>
        <dbReference type="EMBL" id="MDE47175.1"/>
    </source>
</evidence>
<dbReference type="InterPro" id="IPR036915">
    <property type="entry name" value="Cyclin-like_sf"/>
</dbReference>
<name>A0A6G1S9K0_9ACAR</name>
<organism evidence="4">
    <name type="scientific">Aceria tosichella</name>
    <name type="common">wheat curl mite</name>
    <dbReference type="NCBI Taxonomy" id="561515"/>
    <lineage>
        <taxon>Eukaryota</taxon>
        <taxon>Metazoa</taxon>
        <taxon>Ecdysozoa</taxon>
        <taxon>Arthropoda</taxon>
        <taxon>Chelicerata</taxon>
        <taxon>Arachnida</taxon>
        <taxon>Acari</taxon>
        <taxon>Acariformes</taxon>
        <taxon>Trombidiformes</taxon>
        <taxon>Prostigmata</taxon>
        <taxon>Eupodina</taxon>
        <taxon>Eriophyoidea</taxon>
        <taxon>Eriophyidae</taxon>
        <taxon>Eriophyinae</taxon>
        <taxon>Aceriini</taxon>
        <taxon>Aceria</taxon>
    </lineage>
</organism>
<gene>
    <name evidence="4" type="primary">CycT</name>
    <name evidence="4" type="ORF">g.13961</name>
</gene>
<dbReference type="SMART" id="SM00385">
    <property type="entry name" value="CYCLIN"/>
    <property type="match status" value="1"/>
</dbReference>
<dbReference type="InterPro" id="IPR013763">
    <property type="entry name" value="Cyclin-like_dom"/>
</dbReference>
<dbReference type="Pfam" id="PF21797">
    <property type="entry name" value="CycT2-like_C"/>
    <property type="match status" value="1"/>
</dbReference>
<reference evidence="4" key="1">
    <citation type="submission" date="2018-10" db="EMBL/GenBank/DDBJ databases">
        <title>Transcriptome assembly of Aceria tosichella (Wheat curl mite) Type 2.</title>
        <authorList>
            <person name="Scully E.D."/>
            <person name="Geib S.M."/>
            <person name="Palmer N.A."/>
            <person name="Gupta A.K."/>
            <person name="Sarath G."/>
            <person name="Tatineni S."/>
        </authorList>
    </citation>
    <scope>NUCLEOTIDE SEQUENCE</scope>
    <source>
        <strain evidence="4">LincolnNE</strain>
    </source>
</reference>
<sequence length="275" mass="31761">MSLPTTNNISRWMFSEERLKLTPSIRLGMTEEQEMEHRQAAATLIRLIGTRLKEAHKKPLPNTQCISTAMVFMQRFYVFHSFQKYSYKSIVPCALYLAAKVEEQPIKLEYIIRTTALCLNPNHGKLDKSDKKFEALARELTKNENLLLQTIGFDLYIQHPHQMVIEWGEKMGAPRETQKLAFDLVSNSLHFSTMCLRFKPQTMAVVCLGIALKACSLGVEEQSEEGKEWWKIFDPELSFETKEKITADFLATAGKHKNFNRWIEKPSLENVNSKQ</sequence>
<dbReference type="SUPFAM" id="SSF47954">
    <property type="entry name" value="Cyclin-like"/>
    <property type="match status" value="2"/>
</dbReference>
<protein>
    <submittedName>
        <fullName evidence="4">Cyclin-T</fullName>
    </submittedName>
</protein>
<accession>A0A6G1S9K0</accession>
<proteinExistence type="inferred from homology"/>
<dbReference type="GO" id="GO:0016538">
    <property type="term" value="F:cyclin-dependent protein serine/threonine kinase regulator activity"/>
    <property type="evidence" value="ECO:0007669"/>
    <property type="project" value="InterPro"/>
</dbReference>
<keyword evidence="1 2" id="KW-0195">Cyclin</keyword>